<keyword evidence="8 17" id="KW-0808">Transferase</keyword>
<dbReference type="Pfam" id="PF01066">
    <property type="entry name" value="CDP-OH_P_transf"/>
    <property type="match status" value="1"/>
</dbReference>
<dbReference type="GO" id="GO:0008444">
    <property type="term" value="F:CDP-diacylglycerol-glycerol-3-phosphate 3-phosphatidyltransferase activity"/>
    <property type="evidence" value="ECO:0007669"/>
    <property type="project" value="UniProtKB-EC"/>
</dbReference>
<evidence type="ECO:0000256" key="13">
    <source>
        <dbReference type="ARBA" id="ARBA00023209"/>
    </source>
</evidence>
<evidence type="ECO:0000256" key="10">
    <source>
        <dbReference type="ARBA" id="ARBA00022989"/>
    </source>
</evidence>
<dbReference type="UniPathway" id="UPA00084">
    <property type="reaction ID" value="UER00503"/>
</dbReference>
<dbReference type="GO" id="GO:0016020">
    <property type="term" value="C:membrane"/>
    <property type="evidence" value="ECO:0007669"/>
    <property type="project" value="UniProtKB-SubCell"/>
</dbReference>
<organism evidence="19 20">
    <name type="scientific">Serpentinicella alkaliphila</name>
    <dbReference type="NCBI Taxonomy" id="1734049"/>
    <lineage>
        <taxon>Bacteria</taxon>
        <taxon>Bacillati</taxon>
        <taxon>Bacillota</taxon>
        <taxon>Clostridia</taxon>
        <taxon>Peptostreptococcales</taxon>
        <taxon>Natronincolaceae</taxon>
        <taxon>Serpentinicella</taxon>
    </lineage>
</organism>
<dbReference type="Gene3D" id="1.20.120.1760">
    <property type="match status" value="1"/>
</dbReference>
<evidence type="ECO:0000313" key="20">
    <source>
        <dbReference type="Proteomes" id="UP000295504"/>
    </source>
</evidence>
<feature type="transmembrane region" description="Helical" evidence="18">
    <location>
        <begin position="86"/>
        <end position="110"/>
    </location>
</feature>
<dbReference type="PROSITE" id="PS00379">
    <property type="entry name" value="CDP_ALCOHOL_P_TRANSF"/>
    <property type="match status" value="1"/>
</dbReference>
<evidence type="ECO:0000256" key="14">
    <source>
        <dbReference type="ARBA" id="ARBA00023264"/>
    </source>
</evidence>
<keyword evidence="13" id="KW-0594">Phospholipid biosynthesis</keyword>
<keyword evidence="14" id="KW-1208">Phospholipid metabolism</keyword>
<dbReference type="PIRSF" id="PIRSF000847">
    <property type="entry name" value="Phos_ph_gly_syn"/>
    <property type="match status" value="1"/>
</dbReference>
<keyword evidence="10 18" id="KW-1133">Transmembrane helix</keyword>
<evidence type="ECO:0000256" key="3">
    <source>
        <dbReference type="ARBA" id="ARBA00005042"/>
    </source>
</evidence>
<comment type="subcellular location">
    <subcellularLocation>
        <location evidence="2">Membrane</location>
        <topology evidence="2">Multi-pass membrane protein</topology>
    </subcellularLocation>
</comment>
<evidence type="ECO:0000313" key="19">
    <source>
        <dbReference type="EMBL" id="TCQ04131.1"/>
    </source>
</evidence>
<keyword evidence="9 18" id="KW-0812">Transmembrane</keyword>
<dbReference type="EC" id="2.7.8.5" evidence="5"/>
<comment type="function">
    <text evidence="1">This protein catalyzes the committed step to the synthesis of the acidic phospholipids.</text>
</comment>
<sequence length="177" mass="20121">MHVPNILTAVRFLLAPLFVFVFFSSNDNYLRLSAYVFVLAGITDVLDGYIARRFNLITKWGQAMDPLADKIMQLTVLICLTINRLIPIWVIIIVGIKEALMIIGGVVLYTRRNHVVIPARNYGKISTILFYMAVLFISFGIPFGIHLLFLAILVTLYAFTCYFKVGMSEMKKYKASQ</sequence>
<dbReference type="AlphaFoldDB" id="A0A4R2TL45"/>
<evidence type="ECO:0000256" key="12">
    <source>
        <dbReference type="ARBA" id="ARBA00023136"/>
    </source>
</evidence>
<evidence type="ECO:0000256" key="4">
    <source>
        <dbReference type="ARBA" id="ARBA00010441"/>
    </source>
</evidence>
<feature type="transmembrane region" description="Helical" evidence="18">
    <location>
        <begin position="147"/>
        <end position="165"/>
    </location>
</feature>
<evidence type="ECO:0000256" key="6">
    <source>
        <dbReference type="ARBA" id="ARBA00014944"/>
    </source>
</evidence>
<evidence type="ECO:0000256" key="2">
    <source>
        <dbReference type="ARBA" id="ARBA00004141"/>
    </source>
</evidence>
<dbReference type="PANTHER" id="PTHR14269:SF62">
    <property type="entry name" value="CDP-DIACYLGLYCEROL--GLYCEROL-3-PHOSPHATE 3-PHOSPHATIDYLTRANSFERASE 1, CHLOROPLASTIC"/>
    <property type="match status" value="1"/>
</dbReference>
<accession>A0A4R2TL45</accession>
<comment type="catalytic activity">
    <reaction evidence="16">
        <text>a CDP-1,2-diacyl-sn-glycerol + sn-glycerol 3-phosphate = a 1,2-diacyl-sn-glycero-3-phospho-(1'-sn-glycero-3'-phosphate) + CMP + H(+)</text>
        <dbReference type="Rhea" id="RHEA:12593"/>
        <dbReference type="ChEBI" id="CHEBI:15378"/>
        <dbReference type="ChEBI" id="CHEBI:57597"/>
        <dbReference type="ChEBI" id="CHEBI:58332"/>
        <dbReference type="ChEBI" id="CHEBI:60110"/>
        <dbReference type="ChEBI" id="CHEBI:60377"/>
        <dbReference type="EC" id="2.7.8.5"/>
    </reaction>
</comment>
<evidence type="ECO:0000256" key="7">
    <source>
        <dbReference type="ARBA" id="ARBA00022516"/>
    </source>
</evidence>
<dbReference type="InterPro" id="IPR048254">
    <property type="entry name" value="CDP_ALCOHOL_P_TRANSF_CS"/>
</dbReference>
<keyword evidence="20" id="KW-1185">Reference proteome</keyword>
<keyword evidence="12 18" id="KW-0472">Membrane</keyword>
<evidence type="ECO:0000256" key="11">
    <source>
        <dbReference type="ARBA" id="ARBA00023098"/>
    </source>
</evidence>
<dbReference type="InterPro" id="IPR004570">
    <property type="entry name" value="Phosphatidylglycerol_P_synth"/>
</dbReference>
<dbReference type="InterPro" id="IPR050324">
    <property type="entry name" value="CDP-alcohol_PTase-I"/>
</dbReference>
<evidence type="ECO:0000256" key="8">
    <source>
        <dbReference type="ARBA" id="ARBA00022679"/>
    </source>
</evidence>
<dbReference type="OrthoDB" id="9796672at2"/>
<dbReference type="RefSeq" id="WP_132847827.1">
    <property type="nucleotide sequence ID" value="NZ_CP058648.1"/>
</dbReference>
<evidence type="ECO:0000256" key="16">
    <source>
        <dbReference type="ARBA" id="ARBA00048586"/>
    </source>
</evidence>
<name>A0A4R2TL45_9FIRM</name>
<evidence type="ECO:0000256" key="17">
    <source>
        <dbReference type="RuleBase" id="RU003750"/>
    </source>
</evidence>
<keyword evidence="7" id="KW-0444">Lipid biosynthesis</keyword>
<gene>
    <name evidence="19" type="ORF">EDD79_10079</name>
</gene>
<reference evidence="19 20" key="1">
    <citation type="submission" date="2019-03" db="EMBL/GenBank/DDBJ databases">
        <title>Genomic Encyclopedia of Type Strains, Phase IV (KMG-IV): sequencing the most valuable type-strain genomes for metagenomic binning, comparative biology and taxonomic classification.</title>
        <authorList>
            <person name="Goeker M."/>
        </authorList>
    </citation>
    <scope>NUCLEOTIDE SEQUENCE [LARGE SCALE GENOMIC DNA]</scope>
    <source>
        <strain evidence="19 20">DSM 100013</strain>
    </source>
</reference>
<evidence type="ECO:0000256" key="9">
    <source>
        <dbReference type="ARBA" id="ARBA00022692"/>
    </source>
</evidence>
<comment type="pathway">
    <text evidence="3">Phospholipid metabolism; phosphatidylglycerol biosynthesis; phosphatidylglycerol from CDP-diacylglycerol: step 1/2.</text>
</comment>
<dbReference type="InterPro" id="IPR000462">
    <property type="entry name" value="CDP-OH_P_trans"/>
</dbReference>
<evidence type="ECO:0000256" key="1">
    <source>
        <dbReference type="ARBA" id="ARBA00003973"/>
    </source>
</evidence>
<protein>
    <recommendedName>
        <fullName evidence="6">CDP-diacylglycerol--glycerol-3-phosphate 3-phosphatidyltransferase</fullName>
        <ecNumber evidence="5">2.7.8.5</ecNumber>
    </recommendedName>
    <alternativeName>
        <fullName evidence="15">Phosphatidylglycerophosphate synthase</fullName>
    </alternativeName>
</protein>
<dbReference type="InterPro" id="IPR043130">
    <property type="entry name" value="CDP-OH_PTrfase_TM_dom"/>
</dbReference>
<dbReference type="Proteomes" id="UP000295504">
    <property type="component" value="Unassembled WGS sequence"/>
</dbReference>
<comment type="caution">
    <text evidence="19">The sequence shown here is derived from an EMBL/GenBank/DDBJ whole genome shotgun (WGS) entry which is preliminary data.</text>
</comment>
<evidence type="ECO:0000256" key="18">
    <source>
        <dbReference type="SAM" id="Phobius"/>
    </source>
</evidence>
<feature type="transmembrane region" description="Helical" evidence="18">
    <location>
        <begin position="122"/>
        <end position="141"/>
    </location>
</feature>
<evidence type="ECO:0000256" key="15">
    <source>
        <dbReference type="ARBA" id="ARBA00033018"/>
    </source>
</evidence>
<feature type="transmembrane region" description="Helical" evidence="18">
    <location>
        <begin position="6"/>
        <end position="25"/>
    </location>
</feature>
<comment type="similarity">
    <text evidence="4 17">Belongs to the CDP-alcohol phosphatidyltransferase class-I family.</text>
</comment>
<evidence type="ECO:0000256" key="5">
    <source>
        <dbReference type="ARBA" id="ARBA00013170"/>
    </source>
</evidence>
<proteinExistence type="inferred from homology"/>
<feature type="transmembrane region" description="Helical" evidence="18">
    <location>
        <begin position="32"/>
        <end position="51"/>
    </location>
</feature>
<dbReference type="GO" id="GO:0006655">
    <property type="term" value="P:phosphatidylglycerol biosynthetic process"/>
    <property type="evidence" value="ECO:0007669"/>
    <property type="project" value="UniProtKB-UniPathway"/>
</dbReference>
<dbReference type="EMBL" id="SLYC01000007">
    <property type="protein sequence ID" value="TCQ04131.1"/>
    <property type="molecule type" value="Genomic_DNA"/>
</dbReference>
<dbReference type="PANTHER" id="PTHR14269">
    <property type="entry name" value="CDP-DIACYLGLYCEROL--GLYCEROL-3-PHOSPHATE 3-PHOSPHATIDYLTRANSFERASE-RELATED"/>
    <property type="match status" value="1"/>
</dbReference>
<keyword evidence="11" id="KW-0443">Lipid metabolism</keyword>